<dbReference type="EMBL" id="JAGFNK010001279">
    <property type="protein sequence ID" value="KAI9432900.1"/>
    <property type="molecule type" value="Genomic_DNA"/>
</dbReference>
<sequence>MNSLGDIIRKLREEKQLPLRVVAAFLDIDQAILSKIERGQRKPTREQALQVAEERVAYLTKPALNKVSLINLIKSILTADGRVAAAWLFGSMARGEDTSRSDIDIMVELNDAKKYSMFDLIDIAFIIENKIKRKVDLVEKGYLKDFAMQTAATDLVQSATQYQFLIIGEAIRHIDDDILAKYPYPWHIPRSFRNFIIHVYHGIKMERIYSASQDLDELEKQYTINTNGQHIRVEEWKEVDSVIQAYRKDISKRRFFVISDSRTSYGDIIRLLSILKDAHINNYRVMNLGTTFQQEVPVPAAAIQPSIDGNKLVLTGAEKALYSTFKPVIDVLKKHDYWQFQVKKQ</sequence>
<comment type="caution">
    <text evidence="1">The sequence shown here is derived from an EMBL/GenBank/DDBJ whole genome shotgun (WGS) entry which is preliminary data.</text>
</comment>
<dbReference type="Proteomes" id="UP001207468">
    <property type="component" value="Unassembled WGS sequence"/>
</dbReference>
<protein>
    <submittedName>
        <fullName evidence="1">Uncharacterized protein</fullName>
    </submittedName>
</protein>
<name>A0ACC0TQX5_9AGAM</name>
<gene>
    <name evidence="1" type="ORF">F5148DRAFT_1154950</name>
</gene>
<keyword evidence="2" id="KW-1185">Reference proteome</keyword>
<proteinExistence type="predicted"/>
<accession>A0ACC0TQX5</accession>
<reference evidence="1" key="1">
    <citation type="submission" date="2021-03" db="EMBL/GenBank/DDBJ databases">
        <title>Evolutionary priming and transition to the ectomycorrhizal habit in an iconic lineage of mushroom-forming fungi: is preadaptation a requirement?</title>
        <authorList>
            <consortium name="DOE Joint Genome Institute"/>
            <person name="Looney B.P."/>
            <person name="Miyauchi S."/>
            <person name="Morin E."/>
            <person name="Drula E."/>
            <person name="Courty P.E."/>
            <person name="Chicoki N."/>
            <person name="Fauchery L."/>
            <person name="Kohler A."/>
            <person name="Kuo A."/>
            <person name="LaButti K."/>
            <person name="Pangilinan J."/>
            <person name="Lipzen A."/>
            <person name="Riley R."/>
            <person name="Andreopoulos W."/>
            <person name="He G."/>
            <person name="Johnson J."/>
            <person name="Barry K.W."/>
            <person name="Grigoriev I.V."/>
            <person name="Nagy L."/>
            <person name="Hibbett D."/>
            <person name="Henrissat B."/>
            <person name="Matheny P.B."/>
            <person name="Labbe J."/>
            <person name="Martin A.F."/>
        </authorList>
    </citation>
    <scope>NUCLEOTIDE SEQUENCE</scope>
    <source>
        <strain evidence="1">BPL698</strain>
    </source>
</reference>
<organism evidence="1 2">
    <name type="scientific">Russula earlei</name>
    <dbReference type="NCBI Taxonomy" id="71964"/>
    <lineage>
        <taxon>Eukaryota</taxon>
        <taxon>Fungi</taxon>
        <taxon>Dikarya</taxon>
        <taxon>Basidiomycota</taxon>
        <taxon>Agaricomycotina</taxon>
        <taxon>Agaricomycetes</taxon>
        <taxon>Russulales</taxon>
        <taxon>Russulaceae</taxon>
        <taxon>Russula</taxon>
    </lineage>
</organism>
<evidence type="ECO:0000313" key="2">
    <source>
        <dbReference type="Proteomes" id="UP001207468"/>
    </source>
</evidence>
<evidence type="ECO:0000313" key="1">
    <source>
        <dbReference type="EMBL" id="KAI9432900.1"/>
    </source>
</evidence>